<name>A0A4S8I0L6_9BACT</name>
<gene>
    <name evidence="3" type="ORF">FAM09_00925</name>
</gene>
<evidence type="ECO:0000313" key="4">
    <source>
        <dbReference type="Proteomes" id="UP000306918"/>
    </source>
</evidence>
<keyword evidence="2" id="KW-0812">Transmembrane</keyword>
<organism evidence="3 4">
    <name type="scientific">Niastella caeni</name>
    <dbReference type="NCBI Taxonomy" id="2569763"/>
    <lineage>
        <taxon>Bacteria</taxon>
        <taxon>Pseudomonadati</taxon>
        <taxon>Bacteroidota</taxon>
        <taxon>Chitinophagia</taxon>
        <taxon>Chitinophagales</taxon>
        <taxon>Chitinophagaceae</taxon>
        <taxon>Niastella</taxon>
    </lineage>
</organism>
<dbReference type="Proteomes" id="UP000306918">
    <property type="component" value="Unassembled WGS sequence"/>
</dbReference>
<dbReference type="PANTHER" id="PTHR36842:SF1">
    <property type="entry name" value="PROTEIN TOLB"/>
    <property type="match status" value="1"/>
</dbReference>
<evidence type="ECO:0000256" key="2">
    <source>
        <dbReference type="SAM" id="Phobius"/>
    </source>
</evidence>
<reference evidence="3 4" key="1">
    <citation type="submission" date="2019-04" db="EMBL/GenBank/DDBJ databases">
        <title>Niastella caeni sp. nov., isolated from activated sludge.</title>
        <authorList>
            <person name="Sheng M."/>
        </authorList>
    </citation>
    <scope>NUCLEOTIDE SEQUENCE [LARGE SCALE GENOMIC DNA]</scope>
    <source>
        <strain evidence="3 4">HX-2-15</strain>
    </source>
</reference>
<sequence length="397" mass="44402">MPKIHSEVRTSEIITIKQSSHKTIYLGMTKKWMLLPLLIGMTGIFITAFNHQPLPSVVPSPLADTLLYPEEKHFRNIQQLTFGGDNAEAYFSYDGQWLVFQRTSAKDGIPCDQIFVGKVPAPGAPFQYKMVSTGKGRTTCGFFTKDGKHVIYASTHLGGDSCPPLPDRSKYGNKYIWPLYSSYDIFMADLNGKIVKRLTHSKGYDAEATLSPDGKKMIYTSVKDGDIDLYIMDLQTGKEKRITNTPGYDGGAWFSPDGKKIIWRASRPQTPEALQSYKELLAENLVAPTQMEVFIADADGSNAHQVTQLGQANWAPAFMPDSKHIIFASNHEYKRGFPFNLYTMPADGGQLQKISRDKGFDAFPMFSPNGKQIVFCSNRNNGGTRDTNIFIADWTEE</sequence>
<keyword evidence="2" id="KW-0472">Membrane</keyword>
<proteinExistence type="inferred from homology"/>
<dbReference type="AlphaFoldDB" id="A0A4S8I0L6"/>
<evidence type="ECO:0000313" key="3">
    <source>
        <dbReference type="EMBL" id="THU40709.1"/>
    </source>
</evidence>
<protein>
    <recommendedName>
        <fullName evidence="5">Biopolymer transporter Tol</fullName>
    </recommendedName>
</protein>
<evidence type="ECO:0000256" key="1">
    <source>
        <dbReference type="ARBA" id="ARBA00009820"/>
    </source>
</evidence>
<comment type="caution">
    <text evidence="3">The sequence shown here is derived from an EMBL/GenBank/DDBJ whole genome shotgun (WGS) entry which is preliminary data.</text>
</comment>
<comment type="similarity">
    <text evidence="1">Belongs to the TolB family.</text>
</comment>
<dbReference type="Pfam" id="PF07676">
    <property type="entry name" value="PD40"/>
    <property type="match status" value="5"/>
</dbReference>
<dbReference type="Gene3D" id="2.120.10.30">
    <property type="entry name" value="TolB, C-terminal domain"/>
    <property type="match status" value="2"/>
</dbReference>
<keyword evidence="4" id="KW-1185">Reference proteome</keyword>
<dbReference type="EMBL" id="STFF01000001">
    <property type="protein sequence ID" value="THU40709.1"/>
    <property type="molecule type" value="Genomic_DNA"/>
</dbReference>
<feature type="transmembrane region" description="Helical" evidence="2">
    <location>
        <begin position="32"/>
        <end position="49"/>
    </location>
</feature>
<dbReference type="PANTHER" id="PTHR36842">
    <property type="entry name" value="PROTEIN TOLB HOMOLOG"/>
    <property type="match status" value="1"/>
</dbReference>
<dbReference type="OrthoDB" id="9815657at2"/>
<dbReference type="SUPFAM" id="SSF82171">
    <property type="entry name" value="DPP6 N-terminal domain-like"/>
    <property type="match status" value="1"/>
</dbReference>
<accession>A0A4S8I0L6</accession>
<keyword evidence="2" id="KW-1133">Transmembrane helix</keyword>
<evidence type="ECO:0008006" key="5">
    <source>
        <dbReference type="Google" id="ProtNLM"/>
    </source>
</evidence>
<dbReference type="InterPro" id="IPR011042">
    <property type="entry name" value="6-blade_b-propeller_TolB-like"/>
</dbReference>
<dbReference type="InterPro" id="IPR011659">
    <property type="entry name" value="WD40"/>
</dbReference>